<dbReference type="GO" id="GO:0000150">
    <property type="term" value="F:DNA strand exchange activity"/>
    <property type="evidence" value="ECO:0007669"/>
    <property type="project" value="TreeGrafter"/>
</dbReference>
<evidence type="ECO:0000256" key="3">
    <source>
        <dbReference type="SAM" id="MobiDB-lite"/>
    </source>
</evidence>
<feature type="region of interest" description="Disordered" evidence="3">
    <location>
        <begin position="1"/>
        <end position="25"/>
    </location>
</feature>
<dbReference type="GO" id="GO:0140664">
    <property type="term" value="F:ATP-dependent DNA damage sensor activity"/>
    <property type="evidence" value="ECO:0007669"/>
    <property type="project" value="InterPro"/>
</dbReference>
<dbReference type="GO" id="GO:0000794">
    <property type="term" value="C:condensed nuclear chromosome"/>
    <property type="evidence" value="ECO:0007669"/>
    <property type="project" value="TreeGrafter"/>
</dbReference>
<dbReference type="GO" id="GO:0007131">
    <property type="term" value="P:reciprocal meiotic recombination"/>
    <property type="evidence" value="ECO:0007669"/>
    <property type="project" value="TreeGrafter"/>
</dbReference>
<protein>
    <submittedName>
        <fullName evidence="5">DNA repair protein</fullName>
    </submittedName>
</protein>
<evidence type="ECO:0000313" key="5">
    <source>
        <dbReference type="EMBL" id="RNF09271.1"/>
    </source>
</evidence>
<keyword evidence="6" id="KW-1185">Reference proteome</keyword>
<dbReference type="GO" id="GO:0042148">
    <property type="term" value="P:DNA strand invasion"/>
    <property type="evidence" value="ECO:0007669"/>
    <property type="project" value="TreeGrafter"/>
</dbReference>
<dbReference type="SMART" id="SM00382">
    <property type="entry name" value="AAA"/>
    <property type="match status" value="1"/>
</dbReference>
<organism evidence="5 6">
    <name type="scientific">Trypanosoma conorhini</name>
    <dbReference type="NCBI Taxonomy" id="83891"/>
    <lineage>
        <taxon>Eukaryota</taxon>
        <taxon>Discoba</taxon>
        <taxon>Euglenozoa</taxon>
        <taxon>Kinetoplastea</taxon>
        <taxon>Metakinetoplastina</taxon>
        <taxon>Trypanosomatida</taxon>
        <taxon>Trypanosomatidae</taxon>
        <taxon>Trypanosoma</taxon>
    </lineage>
</organism>
<dbReference type="GO" id="GO:0003690">
    <property type="term" value="F:double-stranded DNA binding"/>
    <property type="evidence" value="ECO:0007669"/>
    <property type="project" value="TreeGrafter"/>
</dbReference>
<dbReference type="GO" id="GO:0070192">
    <property type="term" value="P:chromosome organization involved in meiotic cell cycle"/>
    <property type="evidence" value="ECO:0007669"/>
    <property type="project" value="TreeGrafter"/>
</dbReference>
<dbReference type="SUPFAM" id="SSF52540">
    <property type="entry name" value="P-loop containing nucleoside triphosphate hydrolases"/>
    <property type="match status" value="1"/>
</dbReference>
<feature type="compositionally biased region" description="Basic and acidic residues" evidence="3">
    <location>
        <begin position="1"/>
        <end position="14"/>
    </location>
</feature>
<evidence type="ECO:0000256" key="1">
    <source>
        <dbReference type="ARBA" id="ARBA00022741"/>
    </source>
</evidence>
<sequence length="400" mass="42934">MHSDDADARGKSDTDVASMPEGSASCQALEEIPVGHAERLRLMLRQHGTTPSAFDTHSFLKRVLLQPEGLIAQQMNASLDDVCALYGHVSAALLRQGNSLPSPTSVASALSRRHRHFISTGQGPLDAALRGGVGCGLITEITGASGAGKTALALSLAMRAASHPKTDSRRARTLWITTDASAFPAAVAAEVLQWHLEARSCSSDGSGENAEDALRNVAVAVYPTLARLREYFPALRSHLARQTGLRLLVIDNFSLLVRRSFPGVEDEVKERHEAVAGLMSVLKSIAEEFRVAVVVTTVSGEELGHAFLHAVNTRLRLAQCLLEPRGALGEQAEGQPRVTRVLELVKSSAAAGWRFECEFDGMCLMRARPLDATAVLLFEDAALFGVDPIGHVTIPTFVYC</sequence>
<feature type="domain" description="RecA family profile 1" evidence="4">
    <location>
        <begin position="114"/>
        <end position="299"/>
    </location>
</feature>
<dbReference type="PANTHER" id="PTHR22942">
    <property type="entry name" value="RECA/RAD51/RADA DNA STRAND-PAIRING FAMILY MEMBER"/>
    <property type="match status" value="1"/>
</dbReference>
<dbReference type="GeneID" id="40320652"/>
<dbReference type="InterPro" id="IPR020588">
    <property type="entry name" value="RecA_ATP-bd"/>
</dbReference>
<dbReference type="InterPro" id="IPR013632">
    <property type="entry name" value="Rad51_C"/>
</dbReference>
<dbReference type="GO" id="GO:0006312">
    <property type="term" value="P:mitotic recombination"/>
    <property type="evidence" value="ECO:0007669"/>
    <property type="project" value="TreeGrafter"/>
</dbReference>
<dbReference type="OrthoDB" id="5957327at2759"/>
<dbReference type="PROSITE" id="PS50162">
    <property type="entry name" value="RECA_2"/>
    <property type="match status" value="1"/>
</dbReference>
<evidence type="ECO:0000313" key="6">
    <source>
        <dbReference type="Proteomes" id="UP000284403"/>
    </source>
</evidence>
<comment type="caution">
    <text evidence="5">The sequence shown here is derived from an EMBL/GenBank/DDBJ whole genome shotgun (WGS) entry which is preliminary data.</text>
</comment>
<dbReference type="EMBL" id="MKKU01000514">
    <property type="protein sequence ID" value="RNF09271.1"/>
    <property type="molecule type" value="Genomic_DNA"/>
</dbReference>
<name>A0A3S5IRY0_9TRYP</name>
<dbReference type="GO" id="GO:0005524">
    <property type="term" value="F:ATP binding"/>
    <property type="evidence" value="ECO:0007669"/>
    <property type="project" value="UniProtKB-KW"/>
</dbReference>
<proteinExistence type="predicted"/>
<evidence type="ECO:0000259" key="4">
    <source>
        <dbReference type="PROSITE" id="PS50162"/>
    </source>
</evidence>
<dbReference type="GO" id="GO:0003697">
    <property type="term" value="F:single-stranded DNA binding"/>
    <property type="evidence" value="ECO:0007669"/>
    <property type="project" value="TreeGrafter"/>
</dbReference>
<dbReference type="GO" id="GO:0000730">
    <property type="term" value="P:DNA recombinase assembly"/>
    <property type="evidence" value="ECO:0007669"/>
    <property type="project" value="TreeGrafter"/>
</dbReference>
<reference evidence="5 6" key="1">
    <citation type="journal article" date="2018" name="BMC Genomics">
        <title>Genomic comparison of Trypanosoma conorhini and Trypanosoma rangeli to Trypanosoma cruzi strains of high and low virulence.</title>
        <authorList>
            <person name="Bradwell K.R."/>
            <person name="Koparde V.N."/>
            <person name="Matveyev A.V."/>
            <person name="Serrano M.G."/>
            <person name="Alves J.M."/>
            <person name="Parikh H."/>
            <person name="Huang B."/>
            <person name="Lee V."/>
            <person name="Espinosa-Alvarez O."/>
            <person name="Ortiz P.A."/>
            <person name="Costa-Martins A.G."/>
            <person name="Teixeira M.M."/>
            <person name="Buck G.A."/>
        </authorList>
    </citation>
    <scope>NUCLEOTIDE SEQUENCE [LARGE SCALE GENOMIC DNA]</scope>
    <source>
        <strain evidence="5 6">025E</strain>
    </source>
</reference>
<evidence type="ECO:0000256" key="2">
    <source>
        <dbReference type="ARBA" id="ARBA00022840"/>
    </source>
</evidence>
<dbReference type="AlphaFoldDB" id="A0A3S5IRY0"/>
<dbReference type="Pfam" id="PF08423">
    <property type="entry name" value="Rad51"/>
    <property type="match status" value="1"/>
</dbReference>
<dbReference type="InterPro" id="IPR027417">
    <property type="entry name" value="P-loop_NTPase"/>
</dbReference>
<dbReference type="RefSeq" id="XP_029226000.1">
    <property type="nucleotide sequence ID" value="XM_029373908.1"/>
</dbReference>
<keyword evidence="2" id="KW-0067">ATP-binding</keyword>
<dbReference type="InterPro" id="IPR003593">
    <property type="entry name" value="AAA+_ATPase"/>
</dbReference>
<gene>
    <name evidence="5" type="ORF">Tco025E_07041</name>
</gene>
<dbReference type="Gene3D" id="3.40.50.300">
    <property type="entry name" value="P-loop containing nucleotide triphosphate hydrolases"/>
    <property type="match status" value="1"/>
</dbReference>
<keyword evidence="1" id="KW-0547">Nucleotide-binding</keyword>
<accession>A0A3S5IRY0</accession>
<dbReference type="Proteomes" id="UP000284403">
    <property type="component" value="Unassembled WGS sequence"/>
</dbReference>
<dbReference type="PANTHER" id="PTHR22942:SF39">
    <property type="entry name" value="DNA REPAIR PROTEIN RAD51 HOMOLOG 1"/>
    <property type="match status" value="1"/>
</dbReference>